<accession>A0ABQ1FLB1</accession>
<dbReference type="Proteomes" id="UP000620046">
    <property type="component" value="Unassembled WGS sequence"/>
</dbReference>
<evidence type="ECO:0008006" key="3">
    <source>
        <dbReference type="Google" id="ProtNLM"/>
    </source>
</evidence>
<evidence type="ECO:0000313" key="1">
    <source>
        <dbReference type="EMBL" id="GGA21017.1"/>
    </source>
</evidence>
<comment type="caution">
    <text evidence="1">The sequence shown here is derived from an EMBL/GenBank/DDBJ whole genome shotgun (WGS) entry which is preliminary data.</text>
</comment>
<reference evidence="2" key="1">
    <citation type="journal article" date="2019" name="Int. J. Syst. Evol. Microbiol.">
        <title>The Global Catalogue of Microorganisms (GCM) 10K type strain sequencing project: providing services to taxonomists for standard genome sequencing and annotation.</title>
        <authorList>
            <consortium name="The Broad Institute Genomics Platform"/>
            <consortium name="The Broad Institute Genome Sequencing Center for Infectious Disease"/>
            <person name="Wu L."/>
            <person name="Ma J."/>
        </authorList>
    </citation>
    <scope>NUCLEOTIDE SEQUENCE [LARGE SCALE GENOMIC DNA]</scope>
    <source>
        <strain evidence="2">CGMCC 1.15439</strain>
    </source>
</reference>
<name>A0ABQ1FLB1_9GAMM</name>
<sequence length="977" mass="103779">MSAIVPDTVGRTAIAPIGQAGKSDSPLLYLHCGICISSNTWLGDETFRLLSFEGEENVSQPFDYQLQLRGNTAPQSGRPLSFEQVIGRPVTVGVNDPTKVSQPDAAARFMQALRTGAAPDMTLYNGIVSSFAMDEPGVYRLGMKPALWKLTLTNRYCVHAQMSVCDVIANLMREHYIACSLDAVSGSDDLAVTRVQDWLQAGESDYEFLQRMMSKAHIYYYVTHTGNRHTVVFANRPAYPKAFGNRPLRYTHTTLEELGQHQNDVVFQYSYQQSMTSSGINTSFVYQESAWNMDPVPSFQTYGALIPTDTGELPFNLYRTYQYGMDSAETQDYMKRTASCLATSARQLSGSSTCTGFRVGYQFTLSGEMGAGMQPSPVRPSLEGKPFVLSKVQHKASADGGYTNTFEATDAAGMLTPFSVSDTQQGVILARVVDIEGQRPADWRYYEPSNFDPESSVYSDSTANPRDLHAKGVYVQFSTPGGSSKPVWVKLGAGMQTVPEIGVTVLVARAQDESELPEIQQIVQANGTMTVTPSGWTANTHVGSSYSTTYADTKNIRFGRTTPFDLDAAIAKVSDAYDTGQFIDCSYTLGGNYSYASAVAGYGGMLSTSETIGKTYSTHQGEISWSKSTLTQSTNYSTIVDSFSEETVSGTATSISTRNIVNSTSTDNVVANVTTQGIVSNTTTVGTETNLVQQGTVTTTTTQGTVTNVTTQGTVSNTTTTDIETNVVQQGTVTSTTTQGAVTNITTQGVVNNTTTVGTETNVVNQGAVTTTTTADTVTNTTTQGTVSNTTTVSTETNVTQQGTVTNTTTQGTVNNTTKVDSETNDITQGTVTTTTNATSVTNTTTQGTVSNTTNVGSETTTATYGSNTQTTITGTSAVTSITGAVAQTNIVGASVDTSITGATQRTNITGVNSSISVSGASSEISITGADSKISVVGAGISLTYRAAGGDIDISPARGKMTLEELAVVIPALRIFL</sequence>
<proteinExistence type="predicted"/>
<evidence type="ECO:0000313" key="2">
    <source>
        <dbReference type="Proteomes" id="UP000620046"/>
    </source>
</evidence>
<dbReference type="RefSeq" id="WP_188792819.1">
    <property type="nucleotide sequence ID" value="NZ_BMJA01000001.1"/>
</dbReference>
<dbReference type="Pfam" id="PF05954">
    <property type="entry name" value="Phage_GPD"/>
    <property type="match status" value="1"/>
</dbReference>
<dbReference type="Gene3D" id="2.30.110.50">
    <property type="match status" value="1"/>
</dbReference>
<dbReference type="Gene3D" id="3.55.50.10">
    <property type="entry name" value="Baseplate protein-like domains"/>
    <property type="match status" value="1"/>
</dbReference>
<protein>
    <recommendedName>
        <fullName evidence="3">Type VI secretion system secreted protein VgrG</fullName>
    </recommendedName>
</protein>
<gene>
    <name evidence="1" type="ORF">GCM10010981_06410</name>
</gene>
<keyword evidence="2" id="KW-1185">Reference proteome</keyword>
<dbReference type="EMBL" id="BMJA01000001">
    <property type="protein sequence ID" value="GGA21017.1"/>
    <property type="molecule type" value="Genomic_DNA"/>
</dbReference>
<dbReference type="Gene3D" id="4.10.220.110">
    <property type="match status" value="1"/>
</dbReference>
<organism evidence="1 2">
    <name type="scientific">Dyella nitratireducens</name>
    <dbReference type="NCBI Taxonomy" id="1849580"/>
    <lineage>
        <taxon>Bacteria</taxon>
        <taxon>Pseudomonadati</taxon>
        <taxon>Pseudomonadota</taxon>
        <taxon>Gammaproteobacteria</taxon>
        <taxon>Lysobacterales</taxon>
        <taxon>Rhodanobacteraceae</taxon>
        <taxon>Dyella</taxon>
    </lineage>
</organism>
<dbReference type="SUPFAM" id="SSF69279">
    <property type="entry name" value="Phage tail proteins"/>
    <property type="match status" value="1"/>
</dbReference>